<evidence type="ECO:0000313" key="11">
    <source>
        <dbReference type="EMBL" id="KJE98085.1"/>
    </source>
</evidence>
<dbReference type="EC" id="2.1.1.100" evidence="3 10"/>
<keyword evidence="10" id="KW-0256">Endoplasmic reticulum</keyword>
<evidence type="ECO:0000256" key="10">
    <source>
        <dbReference type="RuleBase" id="RU362022"/>
    </source>
</evidence>
<dbReference type="InterPro" id="IPR007269">
    <property type="entry name" value="ICMT_MeTrfase"/>
</dbReference>
<gene>
    <name evidence="11" type="ORF">CAOG_008111</name>
</gene>
<accession>A0A0D2WXS5</accession>
<evidence type="ECO:0000256" key="8">
    <source>
        <dbReference type="ARBA" id="ARBA00022989"/>
    </source>
</evidence>
<organism evidence="11 12">
    <name type="scientific">Capsaspora owczarzaki (strain ATCC 30864)</name>
    <dbReference type="NCBI Taxonomy" id="595528"/>
    <lineage>
        <taxon>Eukaryota</taxon>
        <taxon>Filasterea</taxon>
        <taxon>Capsaspora</taxon>
    </lineage>
</organism>
<dbReference type="PANTHER" id="PTHR12714">
    <property type="entry name" value="PROTEIN-S ISOPRENYLCYSTEINE O-METHYLTRANSFERASE"/>
    <property type="match status" value="1"/>
</dbReference>
<dbReference type="PhylomeDB" id="A0A0D2WXS5"/>
<dbReference type="InParanoid" id="A0A0D2WXS5"/>
<protein>
    <recommendedName>
        <fullName evidence="3 10">Protein-S-isoprenylcysteine O-methyltransferase</fullName>
        <ecNumber evidence="3 10">2.1.1.100</ecNumber>
    </recommendedName>
</protein>
<keyword evidence="8 10" id="KW-1133">Transmembrane helix</keyword>
<evidence type="ECO:0000256" key="4">
    <source>
        <dbReference type="ARBA" id="ARBA00022603"/>
    </source>
</evidence>
<evidence type="ECO:0000313" key="12">
    <source>
        <dbReference type="Proteomes" id="UP000008743"/>
    </source>
</evidence>
<dbReference type="InterPro" id="IPR025770">
    <property type="entry name" value="PPMT_MeTrfase"/>
</dbReference>
<dbReference type="AlphaFoldDB" id="A0A0D2WXS5"/>
<evidence type="ECO:0000256" key="2">
    <source>
        <dbReference type="ARBA" id="ARBA00009140"/>
    </source>
</evidence>
<keyword evidence="6 10" id="KW-0949">S-adenosyl-L-methionine</keyword>
<dbReference type="RefSeq" id="XP_004342712.1">
    <property type="nucleotide sequence ID" value="XM_004342663.2"/>
</dbReference>
<dbReference type="OMA" id="IKREEAY"/>
<keyword evidence="12" id="KW-1185">Reference proteome</keyword>
<dbReference type="eggNOG" id="KOG2628">
    <property type="taxonomic scope" value="Eukaryota"/>
</dbReference>
<dbReference type="GO" id="GO:0005789">
    <property type="term" value="C:endoplasmic reticulum membrane"/>
    <property type="evidence" value="ECO:0007669"/>
    <property type="project" value="UniProtKB-SubCell"/>
</dbReference>
<dbReference type="FunCoup" id="A0A0D2WXS5">
    <property type="interactions" value="218"/>
</dbReference>
<reference evidence="12" key="1">
    <citation type="submission" date="2011-02" db="EMBL/GenBank/DDBJ databases">
        <title>The Genome Sequence of Capsaspora owczarzaki ATCC 30864.</title>
        <authorList>
            <person name="Russ C."/>
            <person name="Cuomo C."/>
            <person name="Burger G."/>
            <person name="Gray M.W."/>
            <person name="Holland P.W.H."/>
            <person name="King N."/>
            <person name="Lang F.B.F."/>
            <person name="Roger A.J."/>
            <person name="Ruiz-Trillo I."/>
            <person name="Young S.K."/>
            <person name="Zeng Q."/>
            <person name="Gargeya S."/>
            <person name="Alvarado L."/>
            <person name="Berlin A."/>
            <person name="Chapman S.B."/>
            <person name="Chen Z."/>
            <person name="Freedman E."/>
            <person name="Gellesch M."/>
            <person name="Goldberg J."/>
            <person name="Griggs A."/>
            <person name="Gujja S."/>
            <person name="Heilman E."/>
            <person name="Heiman D."/>
            <person name="Howarth C."/>
            <person name="Mehta T."/>
            <person name="Neiman D."/>
            <person name="Pearson M."/>
            <person name="Roberts A."/>
            <person name="Saif S."/>
            <person name="Shea T."/>
            <person name="Shenoy N."/>
            <person name="Sisk P."/>
            <person name="Stolte C."/>
            <person name="Sykes S."/>
            <person name="White J."/>
            <person name="Yandava C."/>
            <person name="Haas B."/>
            <person name="Nusbaum C."/>
            <person name="Birren B."/>
        </authorList>
    </citation>
    <scope>NUCLEOTIDE SEQUENCE</scope>
    <source>
        <strain evidence="12">ATCC 30864</strain>
    </source>
</reference>
<keyword evidence="5 11" id="KW-0808">Transferase</keyword>
<proteinExistence type="inferred from homology"/>
<evidence type="ECO:0000256" key="5">
    <source>
        <dbReference type="ARBA" id="ARBA00022679"/>
    </source>
</evidence>
<comment type="similarity">
    <text evidence="2 10">Belongs to the class VI-like SAM-binding methyltransferase superfamily. Isoprenylcysteine carboxyl methyltransferase family.</text>
</comment>
<keyword evidence="9 10" id="KW-0472">Membrane</keyword>
<dbReference type="GO" id="GO:0032259">
    <property type="term" value="P:methylation"/>
    <property type="evidence" value="ECO:0007669"/>
    <property type="project" value="UniProtKB-KW"/>
</dbReference>
<feature type="transmembrane region" description="Helical" evidence="10">
    <location>
        <begin position="95"/>
        <end position="112"/>
    </location>
</feature>
<keyword evidence="4 10" id="KW-0489">Methyltransferase</keyword>
<evidence type="ECO:0000256" key="1">
    <source>
        <dbReference type="ARBA" id="ARBA00004141"/>
    </source>
</evidence>
<dbReference type="Pfam" id="PF04140">
    <property type="entry name" value="ICMT"/>
    <property type="match status" value="1"/>
</dbReference>
<evidence type="ECO:0000256" key="6">
    <source>
        <dbReference type="ARBA" id="ARBA00022691"/>
    </source>
</evidence>
<name>A0A0D2WXS5_CAPO3</name>
<feature type="transmembrane region" description="Helical" evidence="10">
    <location>
        <begin position="7"/>
        <end position="26"/>
    </location>
</feature>
<comment type="caution">
    <text evidence="10">Lacks conserved residue(s) required for the propagation of feature annotation.</text>
</comment>
<dbReference type="Proteomes" id="UP000008743">
    <property type="component" value="Unassembled WGS sequence"/>
</dbReference>
<keyword evidence="7 10" id="KW-0812">Transmembrane</keyword>
<sequence>MLHESAIRSYFLGLVGGAGILVTLVHCEVWTWGVYMLAMSVFHFGEFYVTARFNSKVVNLDSFLLNHSNEYLIAAAVSWAEFWLEQWLFPSVKQVSGLVYLGLVLIVVGDGIRKYAMYTAGVSFNHLVQDTKKDDHTLIKHGLYGIVRHPSYMGWYLFSVGTQLLLVNPVCLVGYAVFIWKFFSERIVSEEYYLLRHFGEAYRDYQKQVPLTGVPFVQGCVPVVTRTPKQE</sequence>
<feature type="transmembrane region" description="Helical" evidence="10">
    <location>
        <begin position="155"/>
        <end position="180"/>
    </location>
</feature>
<evidence type="ECO:0000256" key="3">
    <source>
        <dbReference type="ARBA" id="ARBA00012151"/>
    </source>
</evidence>
<dbReference type="GO" id="GO:0004671">
    <property type="term" value="F:protein C-terminal S-isoprenylcysteine carboxyl O-methyltransferase activity"/>
    <property type="evidence" value="ECO:0007669"/>
    <property type="project" value="UniProtKB-EC"/>
</dbReference>
<evidence type="ECO:0000256" key="7">
    <source>
        <dbReference type="ARBA" id="ARBA00022692"/>
    </source>
</evidence>
<dbReference type="EMBL" id="KE346376">
    <property type="protein sequence ID" value="KJE98085.1"/>
    <property type="molecule type" value="Genomic_DNA"/>
</dbReference>
<dbReference type="STRING" id="595528.A0A0D2WXS5"/>
<dbReference type="OrthoDB" id="422086at2759"/>
<dbReference type="Gene3D" id="1.20.120.1630">
    <property type="match status" value="1"/>
</dbReference>
<comment type="subcellular location">
    <subcellularLocation>
        <location evidence="10">Endoplasmic reticulum membrane</location>
        <topology evidence="10">Multi-pass membrane protein</topology>
    </subcellularLocation>
    <subcellularLocation>
        <location evidence="1">Membrane</location>
        <topology evidence="1">Multi-pass membrane protein</topology>
    </subcellularLocation>
</comment>
<evidence type="ECO:0000256" key="9">
    <source>
        <dbReference type="ARBA" id="ARBA00023136"/>
    </source>
</evidence>
<dbReference type="PANTHER" id="PTHR12714:SF9">
    <property type="entry name" value="PROTEIN-S-ISOPRENYLCYSTEINE O-METHYLTRANSFERASE"/>
    <property type="match status" value="1"/>
</dbReference>
<comment type="catalytic activity">
    <reaction evidence="10">
        <text>[protein]-C-terminal S-[(2E,6E)-farnesyl]-L-cysteine + S-adenosyl-L-methionine = [protein]-C-terminal S-[(2E,6E)-farnesyl]-L-cysteine methyl ester + S-adenosyl-L-homocysteine</text>
        <dbReference type="Rhea" id="RHEA:21672"/>
        <dbReference type="Rhea" id="RHEA-COMP:12125"/>
        <dbReference type="Rhea" id="RHEA-COMP:12126"/>
        <dbReference type="ChEBI" id="CHEBI:57856"/>
        <dbReference type="ChEBI" id="CHEBI:59789"/>
        <dbReference type="ChEBI" id="CHEBI:90510"/>
        <dbReference type="ChEBI" id="CHEBI:90511"/>
        <dbReference type="EC" id="2.1.1.100"/>
    </reaction>
</comment>
<dbReference type="PROSITE" id="PS51564">
    <property type="entry name" value="SAM_ICMT"/>
    <property type="match status" value="1"/>
</dbReference>